<dbReference type="OrthoDB" id="26679at2759"/>
<protein>
    <recommendedName>
        <fullName evidence="4">Oxidation resistance protein 1</fullName>
    </recommendedName>
</protein>
<dbReference type="PANTHER" id="PTHR23354:SF62">
    <property type="entry name" value="MUSTARD, ISOFORM V"/>
    <property type="match status" value="1"/>
</dbReference>
<keyword evidence="7" id="KW-1185">Reference proteome</keyword>
<dbReference type="SMART" id="SM00584">
    <property type="entry name" value="TLDc"/>
    <property type="match status" value="1"/>
</dbReference>
<evidence type="ECO:0000256" key="1">
    <source>
        <dbReference type="ARBA" id="ARBA00004173"/>
    </source>
</evidence>
<proteinExistence type="inferred from homology"/>
<comment type="subcellular location">
    <subcellularLocation>
        <location evidence="1">Mitochondrion</location>
    </subcellularLocation>
</comment>
<dbReference type="Proteomes" id="UP000267251">
    <property type="component" value="Unassembled WGS sequence"/>
</dbReference>
<accession>A0A4P9XZC7</accession>
<dbReference type="GO" id="GO:0005739">
    <property type="term" value="C:mitochondrion"/>
    <property type="evidence" value="ECO:0007669"/>
    <property type="project" value="UniProtKB-SubCell"/>
</dbReference>
<comment type="similarity">
    <text evidence="2">Belongs to the OXR1 family.</text>
</comment>
<feature type="non-terminal residue" evidence="6">
    <location>
        <position position="1"/>
    </location>
</feature>
<dbReference type="EMBL" id="KZ988628">
    <property type="protein sequence ID" value="RKP11833.1"/>
    <property type="molecule type" value="Genomic_DNA"/>
</dbReference>
<evidence type="ECO:0000256" key="3">
    <source>
        <dbReference type="ARBA" id="ARBA00023128"/>
    </source>
</evidence>
<evidence type="ECO:0000256" key="2">
    <source>
        <dbReference type="ARBA" id="ARBA00009540"/>
    </source>
</evidence>
<keyword evidence="3" id="KW-0496">Mitochondrion</keyword>
<dbReference type="PROSITE" id="PS51886">
    <property type="entry name" value="TLDC"/>
    <property type="match status" value="1"/>
</dbReference>
<dbReference type="Pfam" id="PF07534">
    <property type="entry name" value="TLD"/>
    <property type="match status" value="1"/>
</dbReference>
<dbReference type="InterPro" id="IPR006571">
    <property type="entry name" value="TLDc_dom"/>
</dbReference>
<evidence type="ECO:0000256" key="4">
    <source>
        <dbReference type="ARBA" id="ARBA00040604"/>
    </source>
</evidence>
<dbReference type="PANTHER" id="PTHR23354">
    <property type="entry name" value="NUCLEOLAR PROTEIN 7/ESTROGEN RECEPTOR COACTIVATOR-RELATED"/>
    <property type="match status" value="1"/>
</dbReference>
<sequence length="157" mass="17880">LILVRDTKQYSFGAFTLTDWERKPDFYGESDAFLFTLQPKLRIYKDQGYNENRQYLNYDSKTLPNGLGMGGQLEFFGLWLEQGLEKGQSRAEPLSSTFGSPCLASGQEFSIRDIEAWCVRESDRERVDPRVGTAAELNPDAVGLLEMSGRRMYGKEV</sequence>
<organism evidence="6 7">
    <name type="scientific">Piptocephalis cylindrospora</name>
    <dbReference type="NCBI Taxonomy" id="1907219"/>
    <lineage>
        <taxon>Eukaryota</taxon>
        <taxon>Fungi</taxon>
        <taxon>Fungi incertae sedis</taxon>
        <taxon>Zoopagomycota</taxon>
        <taxon>Zoopagomycotina</taxon>
        <taxon>Zoopagomycetes</taxon>
        <taxon>Zoopagales</taxon>
        <taxon>Piptocephalidaceae</taxon>
        <taxon>Piptocephalis</taxon>
    </lineage>
</organism>
<reference evidence="7" key="1">
    <citation type="journal article" date="2018" name="Nat. Microbiol.">
        <title>Leveraging single-cell genomics to expand the fungal tree of life.</title>
        <authorList>
            <person name="Ahrendt S.R."/>
            <person name="Quandt C.A."/>
            <person name="Ciobanu D."/>
            <person name="Clum A."/>
            <person name="Salamov A."/>
            <person name="Andreopoulos B."/>
            <person name="Cheng J.F."/>
            <person name="Woyke T."/>
            <person name="Pelin A."/>
            <person name="Henrissat B."/>
            <person name="Reynolds N.K."/>
            <person name="Benny G.L."/>
            <person name="Smith M.E."/>
            <person name="James T.Y."/>
            <person name="Grigoriev I.V."/>
        </authorList>
    </citation>
    <scope>NUCLEOTIDE SEQUENCE [LARGE SCALE GENOMIC DNA]</scope>
</reference>
<evidence type="ECO:0000313" key="6">
    <source>
        <dbReference type="EMBL" id="RKP11833.1"/>
    </source>
</evidence>
<gene>
    <name evidence="6" type="ORF">BJ684DRAFT_6654</name>
</gene>
<feature type="domain" description="TLDc" evidence="5">
    <location>
        <begin position="1"/>
        <end position="120"/>
    </location>
</feature>
<dbReference type="AlphaFoldDB" id="A0A4P9XZC7"/>
<evidence type="ECO:0000259" key="5">
    <source>
        <dbReference type="PROSITE" id="PS51886"/>
    </source>
</evidence>
<evidence type="ECO:0000313" key="7">
    <source>
        <dbReference type="Proteomes" id="UP000267251"/>
    </source>
</evidence>
<name>A0A4P9XZC7_9FUNG</name>
<feature type="non-terminal residue" evidence="6">
    <location>
        <position position="157"/>
    </location>
</feature>